<evidence type="ECO:0000259" key="9">
    <source>
        <dbReference type="PROSITE" id="PS51294"/>
    </source>
</evidence>
<proteinExistence type="predicted"/>
<keyword evidence="11" id="KW-1185">Reference proteome</keyword>
<dbReference type="Proteomes" id="UP000327013">
    <property type="component" value="Chromosome 1"/>
</dbReference>
<gene>
    <name evidence="10" type="ORF">FH972_000317</name>
</gene>
<dbReference type="PROSITE" id="PS50090">
    <property type="entry name" value="MYB_LIKE"/>
    <property type="match status" value="1"/>
</dbReference>
<feature type="domain" description="Myb-like" evidence="8">
    <location>
        <begin position="58"/>
        <end position="108"/>
    </location>
</feature>
<feature type="compositionally biased region" description="Basic and acidic residues" evidence="7">
    <location>
        <begin position="1"/>
        <end position="15"/>
    </location>
</feature>
<dbReference type="GO" id="GO:0003677">
    <property type="term" value="F:DNA binding"/>
    <property type="evidence" value="ECO:0007669"/>
    <property type="project" value="UniProtKB-KW"/>
</dbReference>
<dbReference type="InterPro" id="IPR009057">
    <property type="entry name" value="Homeodomain-like_sf"/>
</dbReference>
<evidence type="ECO:0000256" key="5">
    <source>
        <dbReference type="ARBA" id="ARBA00023163"/>
    </source>
</evidence>
<dbReference type="PANTHER" id="PTHR47997">
    <property type="entry name" value="MYB DOMAIN PROTEIN 55"/>
    <property type="match status" value="1"/>
</dbReference>
<dbReference type="GO" id="GO:0005634">
    <property type="term" value="C:nucleus"/>
    <property type="evidence" value="ECO:0007669"/>
    <property type="project" value="UniProtKB-SubCell"/>
</dbReference>
<dbReference type="InterPro" id="IPR017930">
    <property type="entry name" value="Myb_dom"/>
</dbReference>
<dbReference type="SMART" id="SM00717">
    <property type="entry name" value="SANT"/>
    <property type="match status" value="2"/>
</dbReference>
<evidence type="ECO:0000256" key="4">
    <source>
        <dbReference type="ARBA" id="ARBA00023125"/>
    </source>
</evidence>
<dbReference type="EMBL" id="CM017321">
    <property type="protein sequence ID" value="KAE7995536.1"/>
    <property type="molecule type" value="Genomic_DNA"/>
</dbReference>
<dbReference type="Pfam" id="PF00249">
    <property type="entry name" value="Myb_DNA-binding"/>
    <property type="match status" value="1"/>
</dbReference>
<dbReference type="InterPro" id="IPR051953">
    <property type="entry name" value="Plant_SW-associated_TFs"/>
</dbReference>
<dbReference type="PROSITE" id="PS51294">
    <property type="entry name" value="HTH_MYB"/>
    <property type="match status" value="1"/>
</dbReference>
<protein>
    <submittedName>
        <fullName evidence="10">Uncharacterized protein</fullName>
    </submittedName>
</protein>
<comment type="subcellular location">
    <subcellularLocation>
        <location evidence="1">Nucleus</location>
    </subcellularLocation>
</comment>
<keyword evidence="6" id="KW-0539">Nucleus</keyword>
<name>A0A5N6Q8R8_9ROSI</name>
<keyword evidence="5" id="KW-0804">Transcription</keyword>
<dbReference type="OrthoDB" id="2143914at2759"/>
<feature type="compositionally biased region" description="Basic and acidic residues" evidence="7">
    <location>
        <begin position="171"/>
        <end position="181"/>
    </location>
</feature>
<dbReference type="SUPFAM" id="SSF46689">
    <property type="entry name" value="Homeodomain-like"/>
    <property type="match status" value="1"/>
</dbReference>
<dbReference type="PANTHER" id="PTHR47997:SF28">
    <property type="entry name" value="TRANSCRIPTION FACTOR MYB15-LIKE"/>
    <property type="match status" value="1"/>
</dbReference>
<dbReference type="InterPro" id="IPR001005">
    <property type="entry name" value="SANT/Myb"/>
</dbReference>
<evidence type="ECO:0000256" key="3">
    <source>
        <dbReference type="ARBA" id="ARBA00023015"/>
    </source>
</evidence>
<feature type="region of interest" description="Disordered" evidence="7">
    <location>
        <begin position="1"/>
        <end position="23"/>
    </location>
</feature>
<keyword evidence="4" id="KW-0238">DNA-binding</keyword>
<sequence length="249" mass="28169">MTEMEKASPHAERKMPLRKGAWSPEEDQKLTDYIKRIGIGVRCQSLPSCRLRWMNYLRPDIKRGNFSKEEEETILKWHQVLGNRWSAIASKLSGRTDNEIKNHWHTRLKKCSKNNLAPAPTTVSDINEVDQNGLSGIDPKVSDLDGSLGIPISPHLFMTDEYLSSSSSTDVHPHPAVEKDGNQSIDENFGSSNTFEELRSLWKQPFSLEEYLCMVETEPGFMAPTSAVWLQEPICPSISYDGTGNGFWI</sequence>
<organism evidence="10 11">
    <name type="scientific">Carpinus fangiana</name>
    <dbReference type="NCBI Taxonomy" id="176857"/>
    <lineage>
        <taxon>Eukaryota</taxon>
        <taxon>Viridiplantae</taxon>
        <taxon>Streptophyta</taxon>
        <taxon>Embryophyta</taxon>
        <taxon>Tracheophyta</taxon>
        <taxon>Spermatophyta</taxon>
        <taxon>Magnoliopsida</taxon>
        <taxon>eudicotyledons</taxon>
        <taxon>Gunneridae</taxon>
        <taxon>Pentapetalae</taxon>
        <taxon>rosids</taxon>
        <taxon>fabids</taxon>
        <taxon>Fagales</taxon>
        <taxon>Betulaceae</taxon>
        <taxon>Carpinus</taxon>
    </lineage>
</organism>
<feature type="domain" description="HTH myb-type" evidence="9">
    <location>
        <begin position="58"/>
        <end position="112"/>
    </location>
</feature>
<keyword evidence="3" id="KW-0805">Transcription regulation</keyword>
<evidence type="ECO:0000256" key="7">
    <source>
        <dbReference type="SAM" id="MobiDB-lite"/>
    </source>
</evidence>
<keyword evidence="2" id="KW-0677">Repeat</keyword>
<evidence type="ECO:0000256" key="2">
    <source>
        <dbReference type="ARBA" id="ARBA00022737"/>
    </source>
</evidence>
<evidence type="ECO:0000259" key="8">
    <source>
        <dbReference type="PROSITE" id="PS50090"/>
    </source>
</evidence>
<evidence type="ECO:0000256" key="6">
    <source>
        <dbReference type="ARBA" id="ARBA00023242"/>
    </source>
</evidence>
<dbReference type="Gene3D" id="1.10.10.60">
    <property type="entry name" value="Homeodomain-like"/>
    <property type="match status" value="2"/>
</dbReference>
<accession>A0A5N6Q8R8</accession>
<evidence type="ECO:0000313" key="10">
    <source>
        <dbReference type="EMBL" id="KAE7995536.1"/>
    </source>
</evidence>
<evidence type="ECO:0000313" key="11">
    <source>
        <dbReference type="Proteomes" id="UP000327013"/>
    </source>
</evidence>
<dbReference type="CDD" id="cd00167">
    <property type="entry name" value="SANT"/>
    <property type="match status" value="1"/>
</dbReference>
<reference evidence="10 11" key="1">
    <citation type="submission" date="2019-06" db="EMBL/GenBank/DDBJ databases">
        <title>A chromosomal-level reference genome of Carpinus fangiana (Coryloideae, Betulaceae).</title>
        <authorList>
            <person name="Yang X."/>
            <person name="Wang Z."/>
            <person name="Zhang L."/>
            <person name="Hao G."/>
            <person name="Liu J."/>
            <person name="Yang Y."/>
        </authorList>
    </citation>
    <scope>NUCLEOTIDE SEQUENCE [LARGE SCALE GENOMIC DNA]</scope>
    <source>
        <strain evidence="10">Cfa_2016G</strain>
        <tissue evidence="10">Leaf</tissue>
    </source>
</reference>
<evidence type="ECO:0000256" key="1">
    <source>
        <dbReference type="ARBA" id="ARBA00004123"/>
    </source>
</evidence>
<feature type="region of interest" description="Disordered" evidence="7">
    <location>
        <begin position="167"/>
        <end position="190"/>
    </location>
</feature>
<dbReference type="AlphaFoldDB" id="A0A5N6Q8R8"/>